<accession>A0A2J7PGQ8</accession>
<dbReference type="STRING" id="105785.A0A2J7PGQ8"/>
<dbReference type="GO" id="GO:0019706">
    <property type="term" value="F:protein-cysteine S-palmitoyltransferase activity"/>
    <property type="evidence" value="ECO:0007669"/>
    <property type="project" value="UniProtKB-EC"/>
</dbReference>
<dbReference type="AlphaFoldDB" id="A0A2J7PGQ8"/>
<feature type="domain" description="Palmitoyltransferase DHHC" evidence="8">
    <location>
        <begin position="92"/>
        <end position="230"/>
    </location>
</feature>
<keyword evidence="3 7" id="KW-0812">Transmembrane</keyword>
<keyword evidence="5 7" id="KW-0472">Membrane</keyword>
<reference evidence="9 10" key="1">
    <citation type="submission" date="2017-12" db="EMBL/GenBank/DDBJ databases">
        <title>Hemimetabolous genomes reveal molecular basis of termite eusociality.</title>
        <authorList>
            <person name="Harrison M.C."/>
            <person name="Jongepier E."/>
            <person name="Robertson H.M."/>
            <person name="Arning N."/>
            <person name="Bitard-Feildel T."/>
            <person name="Chao H."/>
            <person name="Childers C.P."/>
            <person name="Dinh H."/>
            <person name="Doddapaneni H."/>
            <person name="Dugan S."/>
            <person name="Gowin J."/>
            <person name="Greiner C."/>
            <person name="Han Y."/>
            <person name="Hu H."/>
            <person name="Hughes D.S.T."/>
            <person name="Huylmans A.-K."/>
            <person name="Kemena C."/>
            <person name="Kremer L.P.M."/>
            <person name="Lee S.L."/>
            <person name="Lopez-Ezquerra A."/>
            <person name="Mallet L."/>
            <person name="Monroy-Kuhn J.M."/>
            <person name="Moser A."/>
            <person name="Murali S.C."/>
            <person name="Muzny D.M."/>
            <person name="Otani S."/>
            <person name="Piulachs M.-D."/>
            <person name="Poelchau M."/>
            <person name="Qu J."/>
            <person name="Schaub F."/>
            <person name="Wada-Katsumata A."/>
            <person name="Worley K.C."/>
            <person name="Xie Q."/>
            <person name="Ylla G."/>
            <person name="Poulsen M."/>
            <person name="Gibbs R.A."/>
            <person name="Schal C."/>
            <person name="Richards S."/>
            <person name="Belles X."/>
            <person name="Korb J."/>
            <person name="Bornberg-Bauer E."/>
        </authorList>
    </citation>
    <scope>NUCLEOTIDE SEQUENCE [LARGE SCALE GENOMIC DNA]</scope>
    <source>
        <tissue evidence="9">Whole body</tissue>
    </source>
</reference>
<feature type="transmembrane region" description="Helical" evidence="7">
    <location>
        <begin position="138"/>
        <end position="155"/>
    </location>
</feature>
<dbReference type="Proteomes" id="UP000235965">
    <property type="component" value="Unassembled WGS sequence"/>
</dbReference>
<evidence type="ECO:0000313" key="10">
    <source>
        <dbReference type="Proteomes" id="UP000235965"/>
    </source>
</evidence>
<dbReference type="InParanoid" id="A0A2J7PGQ8"/>
<evidence type="ECO:0000256" key="7">
    <source>
        <dbReference type="RuleBase" id="RU079119"/>
    </source>
</evidence>
<keyword evidence="6 7" id="KW-0012">Acyltransferase</keyword>
<dbReference type="OrthoDB" id="302728at2759"/>
<dbReference type="FunCoup" id="A0A2J7PGQ8">
    <property type="interactions" value="769"/>
</dbReference>
<feature type="transmembrane region" description="Helical" evidence="7">
    <location>
        <begin position="21"/>
        <end position="45"/>
    </location>
</feature>
<evidence type="ECO:0000256" key="2">
    <source>
        <dbReference type="ARBA" id="ARBA00022679"/>
    </source>
</evidence>
<dbReference type="Pfam" id="PF01529">
    <property type="entry name" value="DHHC"/>
    <property type="match status" value="1"/>
</dbReference>
<protein>
    <recommendedName>
        <fullName evidence="7">Palmitoyltransferase</fullName>
        <ecNumber evidence="7">2.3.1.225</ecNumber>
    </recommendedName>
</protein>
<name>A0A2J7PGQ8_9NEOP</name>
<dbReference type="EMBL" id="NEVH01025174">
    <property type="protein sequence ID" value="PNF15517.1"/>
    <property type="molecule type" value="Genomic_DNA"/>
</dbReference>
<organism evidence="9 10">
    <name type="scientific">Cryptotermes secundus</name>
    <dbReference type="NCBI Taxonomy" id="105785"/>
    <lineage>
        <taxon>Eukaryota</taxon>
        <taxon>Metazoa</taxon>
        <taxon>Ecdysozoa</taxon>
        <taxon>Arthropoda</taxon>
        <taxon>Hexapoda</taxon>
        <taxon>Insecta</taxon>
        <taxon>Pterygota</taxon>
        <taxon>Neoptera</taxon>
        <taxon>Polyneoptera</taxon>
        <taxon>Dictyoptera</taxon>
        <taxon>Blattodea</taxon>
        <taxon>Blattoidea</taxon>
        <taxon>Termitoidae</taxon>
        <taxon>Kalotermitidae</taxon>
        <taxon>Cryptotermitinae</taxon>
        <taxon>Cryptotermes</taxon>
    </lineage>
</organism>
<comment type="caution">
    <text evidence="9">The sequence shown here is derived from an EMBL/GenBank/DDBJ whole genome shotgun (WGS) entry which is preliminary data.</text>
</comment>
<proteinExistence type="inferred from homology"/>
<comment type="subcellular location">
    <subcellularLocation>
        <location evidence="1">Membrane</location>
        <topology evidence="1">Multi-pass membrane protein</topology>
    </subcellularLocation>
</comment>
<comment type="similarity">
    <text evidence="7">Belongs to the DHHC palmitoyltransferase family.</text>
</comment>
<dbReference type="PROSITE" id="PS50216">
    <property type="entry name" value="DHHC"/>
    <property type="match status" value="1"/>
</dbReference>
<comment type="catalytic activity">
    <reaction evidence="7">
        <text>L-cysteinyl-[protein] + hexadecanoyl-CoA = S-hexadecanoyl-L-cysteinyl-[protein] + CoA</text>
        <dbReference type="Rhea" id="RHEA:36683"/>
        <dbReference type="Rhea" id="RHEA-COMP:10131"/>
        <dbReference type="Rhea" id="RHEA-COMP:11032"/>
        <dbReference type="ChEBI" id="CHEBI:29950"/>
        <dbReference type="ChEBI" id="CHEBI:57287"/>
        <dbReference type="ChEBI" id="CHEBI:57379"/>
        <dbReference type="ChEBI" id="CHEBI:74151"/>
        <dbReference type="EC" id="2.3.1.225"/>
    </reaction>
</comment>
<sequence length="286" mass="33431">MMLRVKELRNIFPKAPSEIAAFIFVICIIPTIYWFELCVVIPSFYPVWSVWYNVHFICGTFLMCNITANFVAIVCVDTSVKGILLQSTLQPKWHFCSVCESVSPPRSWHCETCNTCIIRRDHHCMFAGCCIGHYNYRFFLAFVTHLFIATVYATYFNSYFMWEIIDFQAPMALLKVVFPLAMVAFGIDVSESQLCLILFLVNIMGMLFMAALLAFHMNLIWHGTTTYEKNHRIRDYDLGWKQNFKDVIGENWILACFIPFAQLKLPCDGIHWNTKCMWQLERPKNR</sequence>
<keyword evidence="2 7" id="KW-0808">Transferase</keyword>
<dbReference type="PANTHER" id="PTHR12246">
    <property type="entry name" value="PALMITOYLTRANSFERASE ZDHHC16"/>
    <property type="match status" value="1"/>
</dbReference>
<evidence type="ECO:0000256" key="1">
    <source>
        <dbReference type="ARBA" id="ARBA00004141"/>
    </source>
</evidence>
<keyword evidence="4 7" id="KW-1133">Transmembrane helix</keyword>
<evidence type="ECO:0000256" key="4">
    <source>
        <dbReference type="ARBA" id="ARBA00022989"/>
    </source>
</evidence>
<evidence type="ECO:0000313" key="9">
    <source>
        <dbReference type="EMBL" id="PNF15517.1"/>
    </source>
</evidence>
<dbReference type="EC" id="2.3.1.225" evidence="7"/>
<feature type="transmembrane region" description="Helical" evidence="7">
    <location>
        <begin position="51"/>
        <end position="76"/>
    </location>
</feature>
<comment type="domain">
    <text evidence="7">The DHHC domain is required for palmitoyltransferase activity.</text>
</comment>
<feature type="transmembrane region" description="Helical" evidence="7">
    <location>
        <begin position="167"/>
        <end position="187"/>
    </location>
</feature>
<feature type="transmembrane region" description="Helical" evidence="7">
    <location>
        <begin position="194"/>
        <end position="221"/>
    </location>
</feature>
<evidence type="ECO:0000256" key="6">
    <source>
        <dbReference type="ARBA" id="ARBA00023315"/>
    </source>
</evidence>
<evidence type="ECO:0000256" key="3">
    <source>
        <dbReference type="ARBA" id="ARBA00022692"/>
    </source>
</evidence>
<gene>
    <name evidence="9" type="ORF">B7P43_G17013</name>
</gene>
<evidence type="ECO:0000259" key="8">
    <source>
        <dbReference type="Pfam" id="PF01529"/>
    </source>
</evidence>
<evidence type="ECO:0000256" key="5">
    <source>
        <dbReference type="ARBA" id="ARBA00023136"/>
    </source>
</evidence>
<dbReference type="InterPro" id="IPR039859">
    <property type="entry name" value="PFA4/ZDH16/20/ERF2-like"/>
</dbReference>
<dbReference type="InterPro" id="IPR001594">
    <property type="entry name" value="Palmitoyltrfase_DHHC"/>
</dbReference>
<dbReference type="GO" id="GO:0016020">
    <property type="term" value="C:membrane"/>
    <property type="evidence" value="ECO:0007669"/>
    <property type="project" value="UniProtKB-SubCell"/>
</dbReference>
<keyword evidence="10" id="KW-1185">Reference proteome</keyword>